<proteinExistence type="predicted"/>
<gene>
    <name evidence="1" type="ORF">AVDCRST_MAG84-2337</name>
</gene>
<evidence type="ECO:0000313" key="1">
    <source>
        <dbReference type="EMBL" id="CAA9340531.1"/>
    </source>
</evidence>
<organism evidence="1">
    <name type="scientific">uncultured Microcoleus sp</name>
    <dbReference type="NCBI Taxonomy" id="259945"/>
    <lineage>
        <taxon>Bacteria</taxon>
        <taxon>Bacillati</taxon>
        <taxon>Cyanobacteriota</taxon>
        <taxon>Cyanophyceae</taxon>
        <taxon>Oscillatoriophycideae</taxon>
        <taxon>Oscillatoriales</taxon>
        <taxon>Microcoleaceae</taxon>
        <taxon>Microcoleus</taxon>
        <taxon>environmental samples</taxon>
    </lineage>
</organism>
<accession>A0A6J4LSM0</accession>
<dbReference type="EMBL" id="CADCTZ010000403">
    <property type="protein sequence ID" value="CAA9340531.1"/>
    <property type="molecule type" value="Genomic_DNA"/>
</dbReference>
<dbReference type="AlphaFoldDB" id="A0A6J4LSM0"/>
<name>A0A6J4LSM0_9CYAN</name>
<reference evidence="1" key="1">
    <citation type="submission" date="2020-02" db="EMBL/GenBank/DDBJ databases">
        <authorList>
            <person name="Meier V. D."/>
        </authorList>
    </citation>
    <scope>NUCLEOTIDE SEQUENCE</scope>
    <source>
        <strain evidence="1">AVDCRST_MAG84</strain>
    </source>
</reference>
<protein>
    <submittedName>
        <fullName evidence="1">Uncharacterized protein</fullName>
    </submittedName>
</protein>
<sequence length="57" mass="6432">MFAGSASSPLFSIDTFAGLTTSNLYSLRVTYFRRSPTLRLVIYKVGEVEKNFVFFEG</sequence>